<organism evidence="2 3">
    <name type="scientific">Lactococcus lactis subsp. lactis A12</name>
    <dbReference type="NCBI Taxonomy" id="1137134"/>
    <lineage>
        <taxon>Bacteria</taxon>
        <taxon>Bacillati</taxon>
        <taxon>Bacillota</taxon>
        <taxon>Bacilli</taxon>
        <taxon>Lactobacillales</taxon>
        <taxon>Streptococcaceae</taxon>
        <taxon>Lactococcus</taxon>
    </lineage>
</organism>
<sequence length="629" mass="65612">MGWLAFNRSATSAASDNNRYLATQELIWDVTTGHGLPKDADSSAYGPGHMDMPGDEAWYEGTANYQASEMLSDMNELLQEYQTFTTLPDFGTSSQTVKIGEAATFKDAAQVLSNFGTISTTNGLKASVSGNTLIVLPTQAGTGTVTLSNGGISETDGTANSGGVHVWFTNNPDGATGQNLIFSNASPEEKVIVTVKALPSASLKIIKKDSATGKPIAGAIFEGLNKEGQVVTKGTDGQPLPNGGKFTTGSDGSVVVDNLMDDPDNQVNGEADTIVTLREVSVPRPYSLSNNLASVVDSAGNAKAPSTDLPITLVAGTTSTDPTGVTFSDKAQVQAIKVQKTATLNGKSISTFPNGNYSLEGAVFTIRDDTQKTTLGKLYTDAKGWADLSVLIKTGDAYQTAAQYQALLNQLLCGSDTYSIQETEAPNGLACDWNGGKPQTFQLSDSGDDTQLINPTVEETTHQNTDTPLTVSSTLTKVDADTKNGTPQGAGLLSGTIETLFYGVDVKDATGKVIHPSGTPVDWDDGFDAVPIEITSGKKVAGDSVTLQMGDDVNSVGVKNLPLTALSAQDGYYWAETDAKGKLTPGYGYTANTTHFEVASGEGADGTGPTLDSAVISGSDTNVRNLTMC</sequence>
<dbReference type="Pfam" id="PF17802">
    <property type="entry name" value="SpaA"/>
    <property type="match status" value="1"/>
</dbReference>
<evidence type="ECO:0000259" key="1">
    <source>
        <dbReference type="Pfam" id="PF17802"/>
    </source>
</evidence>
<dbReference type="InterPro" id="IPR013783">
    <property type="entry name" value="Ig-like_fold"/>
</dbReference>
<evidence type="ECO:0000313" key="3">
    <source>
        <dbReference type="Proteomes" id="UP000015361"/>
    </source>
</evidence>
<dbReference type="Proteomes" id="UP000015361">
    <property type="component" value="Unassembled WGS sequence"/>
</dbReference>
<gene>
    <name evidence="2" type="primary">EF_2347</name>
    <name evidence="2" type="ORF">O9U_11350</name>
</gene>
<protein>
    <submittedName>
        <fullName evidence="2">Cell wall surface anchor family protein</fullName>
    </submittedName>
</protein>
<feature type="domain" description="SpaA-like prealbumin fold" evidence="1">
    <location>
        <begin position="202"/>
        <end position="260"/>
    </location>
</feature>
<accession>S6F4L3</accession>
<reference evidence="2 3" key="1">
    <citation type="journal article" date="2013" name="Appl. Environ. Microbiol.">
        <title>The Carbohydrate Metabolism Signature of Lactococcus lactis Strain A12 Reveals Its Sourdough Ecosystem Origin.</title>
        <authorList>
            <person name="Passerini D."/>
            <person name="Coddeville M."/>
            <person name="Le Bourgeois P."/>
            <person name="Loubiere P."/>
            <person name="Ritzenthaler P."/>
            <person name="Fontagne-Faucher C."/>
            <person name="Daveran-Mingot M.L."/>
            <person name="Cocaign-Bousquet M."/>
        </authorList>
    </citation>
    <scope>NUCLEOTIDE SEQUENCE [LARGE SCALE GENOMIC DNA]</scope>
    <source>
        <strain evidence="2 3">A12</strain>
    </source>
</reference>
<evidence type="ECO:0000313" key="2">
    <source>
        <dbReference type="EMBL" id="CDG03744.1"/>
    </source>
</evidence>
<dbReference type="AlphaFoldDB" id="S6F4L3"/>
<proteinExistence type="predicted"/>
<name>S6F4L3_LACLL</name>
<dbReference type="EMBL" id="CBLU010000005">
    <property type="protein sequence ID" value="CDG03744.1"/>
    <property type="molecule type" value="Genomic_DNA"/>
</dbReference>
<comment type="caution">
    <text evidence="2">The sequence shown here is derived from an EMBL/GenBank/DDBJ whole genome shotgun (WGS) entry which is preliminary data.</text>
</comment>
<dbReference type="Gene3D" id="2.60.40.10">
    <property type="entry name" value="Immunoglobulins"/>
    <property type="match status" value="2"/>
</dbReference>
<dbReference type="InterPro" id="IPR041033">
    <property type="entry name" value="SpaA_PFL_dom_1"/>
</dbReference>